<evidence type="ECO:0000256" key="1">
    <source>
        <dbReference type="SAM" id="SignalP"/>
    </source>
</evidence>
<feature type="domain" description="GLUG" evidence="2">
    <location>
        <begin position="834"/>
        <end position="860"/>
    </location>
</feature>
<dbReference type="Gene3D" id="2.60.40.1080">
    <property type="match status" value="1"/>
</dbReference>
<comment type="caution">
    <text evidence="3">The sequence shown here is derived from an EMBL/GenBank/DDBJ whole genome shotgun (WGS) entry which is preliminary data.</text>
</comment>
<protein>
    <recommendedName>
        <fullName evidence="2">GLUG domain-containing protein</fullName>
    </recommendedName>
</protein>
<organism evidence="3 4">
    <name type="scientific">Xylanibacter muris</name>
    <dbReference type="NCBI Taxonomy" id="2736290"/>
    <lineage>
        <taxon>Bacteria</taxon>
        <taxon>Pseudomonadati</taxon>
        <taxon>Bacteroidota</taxon>
        <taxon>Bacteroidia</taxon>
        <taxon>Bacteroidales</taxon>
        <taxon>Prevotellaceae</taxon>
        <taxon>Xylanibacter</taxon>
    </lineage>
</organism>
<evidence type="ECO:0000313" key="4">
    <source>
        <dbReference type="Proteomes" id="UP000714420"/>
    </source>
</evidence>
<reference evidence="3 4" key="1">
    <citation type="submission" date="2020-05" db="EMBL/GenBank/DDBJ databases">
        <title>Distinct polysaccharide utilization as determinants for interspecies competition between intestinal Prevotella spp.</title>
        <authorList>
            <person name="Galvez E.J.C."/>
            <person name="Iljazovic A."/>
            <person name="Strowig T."/>
        </authorList>
    </citation>
    <scope>NUCLEOTIDE SEQUENCE [LARGE SCALE GENOMIC DNA]</scope>
    <source>
        <strain evidence="3 4">PMUR</strain>
    </source>
</reference>
<evidence type="ECO:0000313" key="3">
    <source>
        <dbReference type="EMBL" id="NPD93083.1"/>
    </source>
</evidence>
<keyword evidence="1" id="KW-0732">Signal</keyword>
<feature type="chain" id="PRO_5046285435" description="GLUG domain-containing protein" evidence="1">
    <location>
        <begin position="25"/>
        <end position="1165"/>
    </location>
</feature>
<dbReference type="Gene3D" id="2.160.20.110">
    <property type="match status" value="1"/>
</dbReference>
<dbReference type="RefSeq" id="WP_172277053.1">
    <property type="nucleotide sequence ID" value="NZ_CASGMU010000019.1"/>
</dbReference>
<accession>A0ABX2APB0</accession>
<gene>
    <name evidence="3" type="ORF">HPS56_12200</name>
</gene>
<name>A0ABX2APB0_9BACT</name>
<dbReference type="EMBL" id="JABKKF010000015">
    <property type="protein sequence ID" value="NPD93083.1"/>
    <property type="molecule type" value="Genomic_DNA"/>
</dbReference>
<sequence length="1165" mass="127789">MSRKTTLALSIIMAGAFLCTNANAIERKTGVKRTAPSKNIFGNASSQNDGFKMPYTIQDAPWVKARKEPAVITTEPSVTFGWLSAPGKSNWYYTQDLDITVDMSNGYPQIKYKGAEIKVYDDNHKLVGDIYAKVPEGIDVNMIEPHGIITNKLFDNDSKTYEIMVYLHQTGNKDNNYQGTDHTHIYRLDGTKIGEYIGSGDIFDTSKGYDIYQRFILIDLNSTVKSEDGTVKQMPKAEIYRPGTWGETGAQLEHTFTMDFDLLNYSDGPFINTFNIDGTPYYALAHYKQRYDEEGTSMDEDIVPTKNNAFIIETFDKKFNRVDSVSIPMVTPSNAYYRFAAFGRYSSKDFTKGYYSGDDKFNYIVTFYDYISSSDSYNFSFNVYDSDGKLINTICDNVVEDTWSQMTSIKGQSEQMMFLQTTPKGEQQVAMVDIPSCEKKTIIPARINNENIALPINRYPKGDSYQYVIKMAHADTDDNKNTIARLMWINPDLSFDRFTNFNLGPTSQMFSPYITNETMNPYIFNTDDELEYIFLSKEGRDGASEYELQNVYYVGKEDGTIIKRFEAEQGKSLTMAGIFAHTPINSSLYIMSTNNEDGTYQTQFYSLPFTSFEKGGDGTPENPYLISSAGDMMQINKKTNAHYKLANDIEMLYSGSRWSPIENFSGTINGDGHSINGLNIESDLYQSGLFSYANVGSEIKNMTIVNPTINITNANNYVGVIAGTATETKITNVHVVNADIKEPTGMATPAVGGLTGNATYFSEFRDCSFNGNIMAAGTSCVGGISGETKTSTNIISCATSGSYTADNTLGGVAGSTSRGCEVRNCHTSVTLTANNTVGGIVGDNEARGIIENCIAEGKITANQPTKWGGLHAGGIAGSLEGNYDWKNNKDTVIRHCIVNADIYIPAEEAKDATVHRVAGRTIADKEGSEDIEHGLDGNYALNTVTVGGKAIESDDETGLEGATKTASELNKSFLTSVNYNYGETSAAPWKEYGDLPILYFENTAKAIMLSNSNITVQPGATYDITATVYGTSADDIEVFTSDSEIAEVEITEIEDNKATLRISCKKDAPATVTVKAGNITAVCKVNETTGISNTVAENNDMKIRVTEGTIIAEGADKIAVYSINGTRHLLVSGDTVSTDSIRNGVYVIVATNANGNKTSCKVVIK</sequence>
<keyword evidence="4" id="KW-1185">Reference proteome</keyword>
<proteinExistence type="predicted"/>
<dbReference type="InterPro" id="IPR011493">
    <property type="entry name" value="GLUG"/>
</dbReference>
<dbReference type="Pfam" id="PF07581">
    <property type="entry name" value="Glug"/>
    <property type="match status" value="1"/>
</dbReference>
<feature type="signal peptide" evidence="1">
    <location>
        <begin position="1"/>
        <end position="24"/>
    </location>
</feature>
<evidence type="ECO:0000259" key="2">
    <source>
        <dbReference type="Pfam" id="PF07581"/>
    </source>
</evidence>
<dbReference type="Proteomes" id="UP000714420">
    <property type="component" value="Unassembled WGS sequence"/>
</dbReference>